<accession>A0A9Q0NET9</accession>
<comment type="caution">
    <text evidence="2">The sequence shown here is derived from an EMBL/GenBank/DDBJ whole genome shotgun (WGS) entry which is preliminary data.</text>
</comment>
<keyword evidence="3" id="KW-1185">Reference proteome</keyword>
<dbReference type="Proteomes" id="UP001151699">
    <property type="component" value="Chromosome A"/>
</dbReference>
<proteinExistence type="predicted"/>
<protein>
    <submittedName>
        <fullName evidence="2">Uncharacterized protein</fullName>
    </submittedName>
</protein>
<dbReference type="AlphaFoldDB" id="A0A9Q0NET9"/>
<gene>
    <name evidence="2" type="ORF">Bhyg_03858</name>
</gene>
<evidence type="ECO:0000313" key="2">
    <source>
        <dbReference type="EMBL" id="KAJ6648627.1"/>
    </source>
</evidence>
<feature type="compositionally biased region" description="Pro residues" evidence="1">
    <location>
        <begin position="7"/>
        <end position="20"/>
    </location>
</feature>
<organism evidence="2 3">
    <name type="scientific">Pseudolycoriella hygida</name>
    <dbReference type="NCBI Taxonomy" id="35572"/>
    <lineage>
        <taxon>Eukaryota</taxon>
        <taxon>Metazoa</taxon>
        <taxon>Ecdysozoa</taxon>
        <taxon>Arthropoda</taxon>
        <taxon>Hexapoda</taxon>
        <taxon>Insecta</taxon>
        <taxon>Pterygota</taxon>
        <taxon>Neoptera</taxon>
        <taxon>Endopterygota</taxon>
        <taxon>Diptera</taxon>
        <taxon>Nematocera</taxon>
        <taxon>Sciaroidea</taxon>
        <taxon>Sciaridae</taxon>
        <taxon>Pseudolycoriella</taxon>
    </lineage>
</organism>
<reference evidence="2" key="1">
    <citation type="submission" date="2022-07" db="EMBL/GenBank/DDBJ databases">
        <authorList>
            <person name="Trinca V."/>
            <person name="Uliana J.V.C."/>
            <person name="Torres T.T."/>
            <person name="Ward R.J."/>
            <person name="Monesi N."/>
        </authorList>
    </citation>
    <scope>NUCLEOTIDE SEQUENCE</scope>
    <source>
        <strain evidence="2">HSMRA1968</strain>
        <tissue evidence="2">Whole embryos</tissue>
    </source>
</reference>
<sequence length="75" mass="7893">MAVGISPPEPTKAPTPPVTAPPGTVTTPVAKAAPCFNISAGFAYEKANKANNTKIKSFILNFVDSKRTTESFKLN</sequence>
<evidence type="ECO:0000313" key="3">
    <source>
        <dbReference type="Proteomes" id="UP001151699"/>
    </source>
</evidence>
<name>A0A9Q0NET9_9DIPT</name>
<dbReference type="EMBL" id="WJQU01000001">
    <property type="protein sequence ID" value="KAJ6648627.1"/>
    <property type="molecule type" value="Genomic_DNA"/>
</dbReference>
<evidence type="ECO:0000256" key="1">
    <source>
        <dbReference type="SAM" id="MobiDB-lite"/>
    </source>
</evidence>
<feature type="region of interest" description="Disordered" evidence="1">
    <location>
        <begin position="1"/>
        <end position="25"/>
    </location>
</feature>